<dbReference type="RefSeq" id="WP_004318072.1">
    <property type="nucleotide sequence ID" value="NZ_VVYV01000029.1"/>
</dbReference>
<dbReference type="AlphaFoldDB" id="A0A642PUP8"/>
<evidence type="ECO:0008006" key="5">
    <source>
        <dbReference type="Google" id="ProtNLM"/>
    </source>
</evidence>
<feature type="coiled-coil region" evidence="1">
    <location>
        <begin position="110"/>
        <end position="148"/>
    </location>
</feature>
<gene>
    <name evidence="3" type="ORF">F2Y81_16910</name>
</gene>
<protein>
    <recommendedName>
        <fullName evidence="5">DUF1351 domain-containing protein</fullName>
    </recommendedName>
</protein>
<evidence type="ECO:0000256" key="1">
    <source>
        <dbReference type="SAM" id="Coils"/>
    </source>
</evidence>
<accession>A0A642PUP8</accession>
<evidence type="ECO:0000256" key="2">
    <source>
        <dbReference type="SAM" id="MobiDB-lite"/>
    </source>
</evidence>
<evidence type="ECO:0000313" key="3">
    <source>
        <dbReference type="EMBL" id="KAA5416034.1"/>
    </source>
</evidence>
<comment type="caution">
    <text evidence="3">The sequence shown here is derived from an EMBL/GenBank/DDBJ whole genome shotgun (WGS) entry which is preliminary data.</text>
</comment>
<dbReference type="Proteomes" id="UP000448877">
    <property type="component" value="Unassembled WGS sequence"/>
</dbReference>
<feature type="compositionally biased region" description="Basic and acidic residues" evidence="2">
    <location>
        <begin position="268"/>
        <end position="304"/>
    </location>
</feature>
<keyword evidence="1" id="KW-0175">Coiled coil</keyword>
<evidence type="ECO:0000313" key="4">
    <source>
        <dbReference type="Proteomes" id="UP000448877"/>
    </source>
</evidence>
<feature type="region of interest" description="Disordered" evidence="2">
    <location>
        <begin position="267"/>
        <end position="306"/>
    </location>
</feature>
<organism evidence="3 4">
    <name type="scientific">Bacteroides cellulosilyticus</name>
    <dbReference type="NCBI Taxonomy" id="246787"/>
    <lineage>
        <taxon>Bacteria</taxon>
        <taxon>Pseudomonadati</taxon>
        <taxon>Bacteroidota</taxon>
        <taxon>Bacteroidia</taxon>
        <taxon>Bacteroidales</taxon>
        <taxon>Bacteroidaceae</taxon>
        <taxon>Bacteroides</taxon>
    </lineage>
</organism>
<name>A0A642PUP8_9BACE</name>
<proteinExistence type="predicted"/>
<sequence length="398" mass="46325">MSSELAIIKQENIQTIVSAAPQSYNDNKLSCERCISAGQSILNTITANGGMTDEIDKEAALFIEKARKTVRKMNEKRSPVTKLFDDIRREFTVIENAIDPTKVDTIPYKLQQYRNQYAAKKRAEEEKRRQEEYKRQQAEQARIKLRQDIEGDFKAQFQTYLNQSINWLTTKDNSVTLENYNTVYSEVKNFSVSLPADWLHNLHTLIRIPANISVDELRQFETDTKERLGKQFTEQYTAEIQDNKDFILDRLPSKKANLERMAQADAAEAARVKAEMEERQRKEAEEREAERKRKEEEEKQKAEMARQQAEMNGLFSEQASMQNYQPKVKVTQKIELLNPEGIMPILSMWWSKEGCTLSVEELSKLFKKQITFCEKLASKDSVYIENESVQYIDDVKAK</sequence>
<dbReference type="EMBL" id="VVYV01000029">
    <property type="protein sequence ID" value="KAA5416034.1"/>
    <property type="molecule type" value="Genomic_DNA"/>
</dbReference>
<reference evidence="3 4" key="1">
    <citation type="journal article" date="2019" name="Nat. Med.">
        <title>A library of human gut bacterial isolates paired with longitudinal multiomics data enables mechanistic microbiome research.</title>
        <authorList>
            <person name="Poyet M."/>
            <person name="Groussin M."/>
            <person name="Gibbons S.M."/>
            <person name="Avila-Pacheco J."/>
            <person name="Jiang X."/>
            <person name="Kearney S.M."/>
            <person name="Perrotta A.R."/>
            <person name="Berdy B."/>
            <person name="Zhao S."/>
            <person name="Lieberman T.D."/>
            <person name="Swanson P.K."/>
            <person name="Smith M."/>
            <person name="Roesemann S."/>
            <person name="Alexander J.E."/>
            <person name="Rich S.A."/>
            <person name="Livny J."/>
            <person name="Vlamakis H."/>
            <person name="Clish C."/>
            <person name="Bullock K."/>
            <person name="Deik A."/>
            <person name="Scott J."/>
            <person name="Pierce K.A."/>
            <person name="Xavier R.J."/>
            <person name="Alm E.J."/>
        </authorList>
    </citation>
    <scope>NUCLEOTIDE SEQUENCE [LARGE SCALE GENOMIC DNA]</scope>
    <source>
        <strain evidence="3 4">BIOML-A6</strain>
    </source>
</reference>